<keyword evidence="3" id="KW-0804">Transcription</keyword>
<dbReference type="PANTHER" id="PTHR33154:SF33">
    <property type="entry name" value="TRANSCRIPTIONAL REPRESSOR SDPR"/>
    <property type="match status" value="1"/>
</dbReference>
<dbReference type="NCBIfam" id="NF033788">
    <property type="entry name" value="HTH_metalloreg"/>
    <property type="match status" value="1"/>
</dbReference>
<evidence type="ECO:0000313" key="5">
    <source>
        <dbReference type="EMBL" id="SEF26950.1"/>
    </source>
</evidence>
<reference evidence="6" key="1">
    <citation type="submission" date="2016-10" db="EMBL/GenBank/DDBJ databases">
        <authorList>
            <person name="Varghese N."/>
            <person name="Submissions S."/>
        </authorList>
    </citation>
    <scope>NUCLEOTIDE SEQUENCE [LARGE SCALE GENOMIC DNA]</scope>
    <source>
        <strain evidence="6">DSM 44654</strain>
    </source>
</reference>
<dbReference type="InterPro" id="IPR036388">
    <property type="entry name" value="WH-like_DNA-bd_sf"/>
</dbReference>
<evidence type="ECO:0000259" key="4">
    <source>
        <dbReference type="PROSITE" id="PS50987"/>
    </source>
</evidence>
<feature type="domain" description="HTH arsR-type" evidence="4">
    <location>
        <begin position="1"/>
        <end position="98"/>
    </location>
</feature>
<evidence type="ECO:0000313" key="6">
    <source>
        <dbReference type="Proteomes" id="UP000198878"/>
    </source>
</evidence>
<dbReference type="PANTHER" id="PTHR33154">
    <property type="entry name" value="TRANSCRIPTIONAL REGULATOR, ARSR FAMILY"/>
    <property type="match status" value="1"/>
</dbReference>
<sequence>MIHDALTTALPVMRAIGEETRVRIIGVFLERGGSATVGEIQTALELPQSTVSRHLRILLDAHLLAVSRAGAQRVYRLDVPAGALDALDELVGEVRRCQAEPHA</sequence>
<dbReference type="CDD" id="cd00090">
    <property type="entry name" value="HTH_ARSR"/>
    <property type="match status" value="1"/>
</dbReference>
<dbReference type="Pfam" id="PF01022">
    <property type="entry name" value="HTH_5"/>
    <property type="match status" value="1"/>
</dbReference>
<dbReference type="PROSITE" id="PS50987">
    <property type="entry name" value="HTH_ARSR_2"/>
    <property type="match status" value="1"/>
</dbReference>
<dbReference type="RefSeq" id="WP_086677702.1">
    <property type="nucleotide sequence ID" value="NZ_FNUJ01000003.1"/>
</dbReference>
<evidence type="ECO:0000256" key="2">
    <source>
        <dbReference type="ARBA" id="ARBA00023125"/>
    </source>
</evidence>
<organism evidence="5 6">
    <name type="scientific">Amycolatopsis pretoriensis</name>
    <dbReference type="NCBI Taxonomy" id="218821"/>
    <lineage>
        <taxon>Bacteria</taxon>
        <taxon>Bacillati</taxon>
        <taxon>Actinomycetota</taxon>
        <taxon>Actinomycetes</taxon>
        <taxon>Pseudonocardiales</taxon>
        <taxon>Pseudonocardiaceae</taxon>
        <taxon>Amycolatopsis</taxon>
    </lineage>
</organism>
<dbReference type="EMBL" id="FNUJ01000003">
    <property type="protein sequence ID" value="SEF26950.1"/>
    <property type="molecule type" value="Genomic_DNA"/>
</dbReference>
<dbReference type="InterPro" id="IPR011991">
    <property type="entry name" value="ArsR-like_HTH"/>
</dbReference>
<name>A0A1H5QLH6_9PSEU</name>
<dbReference type="Proteomes" id="UP000198878">
    <property type="component" value="Unassembled WGS sequence"/>
</dbReference>
<dbReference type="InterPro" id="IPR001845">
    <property type="entry name" value="HTH_ArsR_DNA-bd_dom"/>
</dbReference>
<keyword evidence="2" id="KW-0238">DNA-binding</keyword>
<dbReference type="GO" id="GO:0003677">
    <property type="term" value="F:DNA binding"/>
    <property type="evidence" value="ECO:0007669"/>
    <property type="project" value="UniProtKB-KW"/>
</dbReference>
<dbReference type="PRINTS" id="PR00778">
    <property type="entry name" value="HTHARSR"/>
</dbReference>
<dbReference type="Gene3D" id="1.10.10.10">
    <property type="entry name" value="Winged helix-like DNA-binding domain superfamily/Winged helix DNA-binding domain"/>
    <property type="match status" value="1"/>
</dbReference>
<dbReference type="OrthoDB" id="3401849at2"/>
<proteinExistence type="predicted"/>
<dbReference type="GO" id="GO:0003700">
    <property type="term" value="F:DNA-binding transcription factor activity"/>
    <property type="evidence" value="ECO:0007669"/>
    <property type="project" value="InterPro"/>
</dbReference>
<keyword evidence="6" id="KW-1185">Reference proteome</keyword>
<dbReference type="InterPro" id="IPR036390">
    <property type="entry name" value="WH_DNA-bd_sf"/>
</dbReference>
<evidence type="ECO:0000256" key="1">
    <source>
        <dbReference type="ARBA" id="ARBA00023015"/>
    </source>
</evidence>
<dbReference type="AlphaFoldDB" id="A0A1H5QLH6"/>
<dbReference type="STRING" id="218821.SAMN05421837_103562"/>
<dbReference type="SUPFAM" id="SSF46785">
    <property type="entry name" value="Winged helix' DNA-binding domain"/>
    <property type="match status" value="1"/>
</dbReference>
<gene>
    <name evidence="5" type="ORF">SAMN05421837_103562</name>
</gene>
<keyword evidence="1" id="KW-0805">Transcription regulation</keyword>
<evidence type="ECO:0000256" key="3">
    <source>
        <dbReference type="ARBA" id="ARBA00023163"/>
    </source>
</evidence>
<dbReference type="InterPro" id="IPR051081">
    <property type="entry name" value="HTH_MetalResp_TranReg"/>
</dbReference>
<dbReference type="SMART" id="SM00418">
    <property type="entry name" value="HTH_ARSR"/>
    <property type="match status" value="1"/>
</dbReference>
<accession>A0A1H5QLH6</accession>
<protein>
    <submittedName>
        <fullName evidence="5">Regulatory protein, arsR family</fullName>
    </submittedName>
</protein>